<dbReference type="GO" id="GO:1901336">
    <property type="term" value="P:lactone biosynthetic process"/>
    <property type="evidence" value="ECO:0007669"/>
    <property type="project" value="UniProtKB-ARBA"/>
</dbReference>
<dbReference type="SMART" id="SM00829">
    <property type="entry name" value="PKS_ER"/>
    <property type="match status" value="1"/>
</dbReference>
<keyword evidence="5" id="KW-0521">NADP</keyword>
<evidence type="ECO:0000259" key="12">
    <source>
        <dbReference type="PROSITE" id="PS52004"/>
    </source>
</evidence>
<dbReference type="InterPro" id="IPR014030">
    <property type="entry name" value="Ketoacyl_synth_N"/>
</dbReference>
<accession>A0A8H6E1T8</accession>
<feature type="region of interest" description="N-terminal hotdog fold" evidence="9">
    <location>
        <begin position="886"/>
        <end position="1015"/>
    </location>
</feature>
<gene>
    <name evidence="14" type="ORF">ETB97_008996</name>
</gene>
<sequence>MALNTEMVFQTTNANLSLEDRDSLQNEKASGYLDQPHVTTSTHCRECINDDPVYEDNRNVPPIAVVGMAARLPGGVNCPEELWNFLVEKKHGVCEIPNTRYAIDSFYSDDKPHTVKTRHGYFLREDPTCFDASFFSITAAEAGRMDPQQRQLLEVVWECLESAGETNWRGRNIGCYVGVYGEDWLDLASKDPQHTDRYHILGTGQFALSNRVSFEYDFQGPRTFDEKADGYGRGEAINALYIKLLDDALRDNDPIRAIIRATSTNCDGRTPSITTPGSHSQEALIRRAYEKAGIKDITQTGFFECHGTGTVAGDKAELSVISKLFNGKGIVIGAVKPNVGHGEGASGITSVIKGVLSLEHNTIPPNIFFETPNPNVPFRESKLQVPLEAMPWPKHRAERVSVNCFGIGGANAHTVLDSATSFCGTATHVRAPDTEGPRLLVVSAHTTGSLQERISRVVEYSNQHPAMLHDLAYTLGLRREHLPYRAFVIARPGTNIIPSAFQTGQDKSPELTLVLTGQGAQWAAMGKDLIHSFAEFKATIQALDKALGELENAPSWLIEDELSKQGTDSRVNEAEFSQPLTTALQVGLIDLLSKRGIKASSVIGHSSGEIAAAYAAGAITARSAIIIAYYRGQVAKIHEGKGAMAAVGLSCEEVTAYLGEGVVIACENSPKGVTLSGDKGNVEGIVRRIQAELPDTLCRQLRVSIAYHSPDHMEDIGPVYESYISPHLETNETMIPMYSTVTNTMITQPSKLNAQYWRRNLESPVLFYPALQTIFRNKEEGNRAFLEIGPHSTLYGPLREAFQVIGPKTEPVYMSTLTRNDHDSTFQLLATLGHAHVYGISIDFQEVNGVGKTLPNLPLYPWQHDTTYWHESRLTREWRFRCHPHHELLGSRVIESSDLEPAWRNLLRVEDVPWLRDHTLQGDTIFPGTGYIAMAGEAIRQLYPEYEDYTVKNLIIKSPLLLQDIEPAEIVTTFKPTRLNDLVDSEWYDFTIVSHDPSGWTKHCQGQIRSHWAHEPRGCEIKRYSRVLEAERYYQSMERLGFTYGPHFGRLQDITVHTVDRECSASIFELDQRSASRYTMHPAVMDCCIQLFPAAWANGIPRRLRLLIPAAIGQIYVGGSAPQMTMQACIRDDGSGSMLGHAVMMAGDQSLLSITDILGFPVDNADGPTKSHLPLASQVIWAPDIDFLCPLTLLPKTTPQKRYCSLMKCAGMLAYLYVLQTDDKLNRVTAPSSSLARWKDWVGKEAAKIRAGTGLVYPESHAWAQMSSAQRCIIMRNIRERYGPQGDDDNDDDKLFILFECLDLILEKCVDFMADETVAHDVLTDQRRMEGLYAALQSQCNWTKFLPILCHSNPALRVLEIGAGTGSATREVLKHLKSAENRRLYSNYTFTDLSQQMLDIAQKTFQLEENINYQLLDISDDPQIQGFEPHFFDLIIASNVLHRTPCLVESLRNIRQLLAPNGRLLLHDLSSDLLVHDYIFGILPDWWVGDTDQRADKPYVTPERWDSELRAAGFIGNEVTTYDIDQPYQSHFTMLSRDAKTWERKSNIFLLTDSTPTGKAQDFAHVFRSHGYTIDWCTIHHPPPGDHFIISLLDLDGPYLYNMSESDYSSLQSFLTKVESNQILWVTRTAQMACTDARFGLIFGFARTLRQERSLDFCVFETDVFSQAAIDVLVQVYEKLQWSRQFPDTDQEYEFSFYQGILHIGRCHWVSPSHLLPPKAASDGPYKLAIQSPANMDSLYWAPDDSERPLQEHDVEIDIHYVGLNFRDILVAMGLFGNADEFGLEGSGIVRRVGSDRVRLRPGDKVAVLIPGVCRTRIVIHSQFCIMVPDHISLEDAATMPSVYITAIYSLDHLARLQKDESVLIHSACGGVGLAAIRVSQIIGAESQIYATVGSEEKVQFLVDNFNIPRNRIFNSRNAGFLPSIMKETNGRGVDVVLNSLSGDLLHASWECVASFGRMVELGKRDFLGNGQLNMKPFMKNRAYFGFDLTQVREVPETSARYVIKRVLVFQVNWLIQNQIAQRIRILVLDAFRYMQQGVHIGKILIKMPDDPCVLANPIAKSHFSLSPNASYLLVGGLGGLGRSISTWMVERGARHLTYLSPSAGQKHHSFIQELEEQGCHVSCVSGSVERMKDVERAASQCTRPLAGVLQMSAVLKDRMFKDMSYNEWISCLAPKVSGTWNLHTALEKTNLDFFVVFSSVSGTCGNPGQANYAAANTFLNSFTKYRRQLGMPSSVLDLGAVEEVGLMNQDPRVLENARTASVRLVLEAELMEGLQLAISQSPATESPGALVSSPCIIGLGNSRPLSDPGVRTMWAKDVRFSFYRNLQSQDTCQFNTASEELRILLRRVERNPALLDDPETEAVLRCELIKQVRQRMPQTQDMSEDEIADMAIDSLMAIEIKTWVHSNLGLNISLAEIGKAGSAGALAKSAIEHLKAKYQEEGEQGREEGKGDKDRKSES</sequence>
<dbReference type="PROSITE" id="PS52004">
    <property type="entry name" value="KS3_2"/>
    <property type="match status" value="1"/>
</dbReference>
<dbReference type="Pfam" id="PF08242">
    <property type="entry name" value="Methyltransf_12"/>
    <property type="match status" value="1"/>
</dbReference>
<dbReference type="Pfam" id="PF02801">
    <property type="entry name" value="Ketoacyl-synt_C"/>
    <property type="match status" value="1"/>
</dbReference>
<dbReference type="InterPro" id="IPR001227">
    <property type="entry name" value="Ac_transferase_dom_sf"/>
</dbReference>
<dbReference type="Pfam" id="PF00107">
    <property type="entry name" value="ADH_zinc_N"/>
    <property type="match status" value="1"/>
</dbReference>
<dbReference type="GO" id="GO:0044550">
    <property type="term" value="P:secondary metabolite biosynthetic process"/>
    <property type="evidence" value="ECO:0007669"/>
    <property type="project" value="UniProtKB-ARBA"/>
</dbReference>
<dbReference type="InterPro" id="IPR042104">
    <property type="entry name" value="PKS_dehydratase_sf"/>
</dbReference>
<dbReference type="InterPro" id="IPR036736">
    <property type="entry name" value="ACP-like_sf"/>
</dbReference>
<dbReference type="InterPro" id="IPR020807">
    <property type="entry name" value="PKS_DH"/>
</dbReference>
<dbReference type="CDD" id="cd02440">
    <property type="entry name" value="AdoMet_MTases"/>
    <property type="match status" value="1"/>
</dbReference>
<dbReference type="Gene3D" id="3.40.47.10">
    <property type="match status" value="2"/>
</dbReference>
<keyword evidence="15" id="KW-1185">Reference proteome</keyword>
<dbReference type="InterPro" id="IPR049552">
    <property type="entry name" value="PKS_DH_N"/>
</dbReference>
<dbReference type="Pfam" id="PF00109">
    <property type="entry name" value="ketoacyl-synt"/>
    <property type="match status" value="1"/>
</dbReference>
<dbReference type="InterPro" id="IPR032821">
    <property type="entry name" value="PKS_assoc"/>
</dbReference>
<dbReference type="SUPFAM" id="SSF50129">
    <property type="entry name" value="GroES-like"/>
    <property type="match status" value="1"/>
</dbReference>
<dbReference type="Pfam" id="PF23114">
    <property type="entry name" value="NAD-bd_HRPKS_sdrA"/>
    <property type="match status" value="1"/>
</dbReference>
<evidence type="ECO:0000259" key="11">
    <source>
        <dbReference type="PROSITE" id="PS50075"/>
    </source>
</evidence>
<dbReference type="InterPro" id="IPR016036">
    <property type="entry name" value="Malonyl_transacylase_ACP-bd"/>
</dbReference>
<dbReference type="InterPro" id="IPR049551">
    <property type="entry name" value="PKS_DH_C"/>
</dbReference>
<evidence type="ECO:0000313" key="15">
    <source>
        <dbReference type="Proteomes" id="UP000541154"/>
    </source>
</evidence>
<dbReference type="GO" id="GO:0004312">
    <property type="term" value="F:fatty acid synthase activity"/>
    <property type="evidence" value="ECO:0007669"/>
    <property type="project" value="TreeGrafter"/>
</dbReference>
<dbReference type="SMART" id="SM00826">
    <property type="entry name" value="PKS_DH"/>
    <property type="match status" value="1"/>
</dbReference>
<dbReference type="InterPro" id="IPR009081">
    <property type="entry name" value="PP-bd_ACP"/>
</dbReference>
<dbReference type="InterPro" id="IPR013149">
    <property type="entry name" value="ADH-like_C"/>
</dbReference>
<dbReference type="Gene3D" id="3.30.70.3290">
    <property type="match status" value="1"/>
</dbReference>
<dbReference type="SMART" id="SM00827">
    <property type="entry name" value="PKS_AT"/>
    <property type="match status" value="1"/>
</dbReference>
<dbReference type="GO" id="GO:0032259">
    <property type="term" value="P:methylation"/>
    <property type="evidence" value="ECO:0007669"/>
    <property type="project" value="UniProtKB-KW"/>
</dbReference>
<dbReference type="InterPro" id="IPR029063">
    <property type="entry name" value="SAM-dependent_MTases_sf"/>
</dbReference>
<keyword evidence="8" id="KW-0012">Acyltransferase</keyword>
<dbReference type="PROSITE" id="PS52019">
    <property type="entry name" value="PKS_MFAS_DH"/>
    <property type="match status" value="1"/>
</dbReference>
<dbReference type="GO" id="GO:0006633">
    <property type="term" value="P:fatty acid biosynthetic process"/>
    <property type="evidence" value="ECO:0007669"/>
    <property type="project" value="TreeGrafter"/>
</dbReference>
<dbReference type="Gene3D" id="3.40.50.150">
    <property type="entry name" value="Vaccinia Virus protein VP39"/>
    <property type="match status" value="1"/>
</dbReference>
<dbReference type="Pfam" id="PF08659">
    <property type="entry name" value="KR"/>
    <property type="match status" value="1"/>
</dbReference>
<dbReference type="InterPro" id="IPR020841">
    <property type="entry name" value="PKS_Beta-ketoAc_synthase_dom"/>
</dbReference>
<dbReference type="Pfam" id="PF00698">
    <property type="entry name" value="Acyl_transf_1"/>
    <property type="match status" value="1"/>
</dbReference>
<dbReference type="SUPFAM" id="SSF53901">
    <property type="entry name" value="Thiolase-like"/>
    <property type="match status" value="2"/>
</dbReference>
<dbReference type="CDD" id="cd05195">
    <property type="entry name" value="enoyl_red"/>
    <property type="match status" value="1"/>
</dbReference>
<evidence type="ECO:0000259" key="13">
    <source>
        <dbReference type="PROSITE" id="PS52019"/>
    </source>
</evidence>
<dbReference type="Gene3D" id="3.40.366.10">
    <property type="entry name" value="Malonyl-Coenzyme A Acyl Carrier Protein, domain 2"/>
    <property type="match status" value="1"/>
</dbReference>
<dbReference type="CDD" id="cd00833">
    <property type="entry name" value="PKS"/>
    <property type="match status" value="1"/>
</dbReference>
<evidence type="ECO:0000256" key="5">
    <source>
        <dbReference type="ARBA" id="ARBA00022857"/>
    </source>
</evidence>
<evidence type="ECO:0000313" key="14">
    <source>
        <dbReference type="EMBL" id="KAF5855558.1"/>
    </source>
</evidence>
<dbReference type="GO" id="GO:0008168">
    <property type="term" value="F:methyltransferase activity"/>
    <property type="evidence" value="ECO:0007669"/>
    <property type="project" value="UniProtKB-KW"/>
</dbReference>
<dbReference type="InterPro" id="IPR013154">
    <property type="entry name" value="ADH-like_N"/>
</dbReference>
<dbReference type="SUPFAM" id="SSF55048">
    <property type="entry name" value="Probable ACP-binding domain of malonyl-CoA ACP transacylase"/>
    <property type="match status" value="1"/>
</dbReference>
<dbReference type="SUPFAM" id="SSF53335">
    <property type="entry name" value="S-adenosyl-L-methionine-dependent methyltransferases"/>
    <property type="match status" value="1"/>
</dbReference>
<dbReference type="Pfam" id="PF14765">
    <property type="entry name" value="PS-DH"/>
    <property type="match status" value="1"/>
</dbReference>
<feature type="domain" description="Ketosynthase family 3 (KS3)" evidence="12">
    <location>
        <begin position="60"/>
        <end position="418"/>
    </location>
</feature>
<dbReference type="Pfam" id="PF16197">
    <property type="entry name" value="KAsynt_C_assoc"/>
    <property type="match status" value="1"/>
</dbReference>
<dbReference type="InterPro" id="IPR050091">
    <property type="entry name" value="PKS_NRPS_Biosynth_Enz"/>
</dbReference>
<keyword evidence="2" id="KW-0597">Phosphoprotein</keyword>
<dbReference type="InterPro" id="IPR056501">
    <property type="entry name" value="NAD-bd_HRPKS_sdrA"/>
</dbReference>
<dbReference type="GO" id="GO:0016491">
    <property type="term" value="F:oxidoreductase activity"/>
    <property type="evidence" value="ECO:0007669"/>
    <property type="project" value="UniProtKB-KW"/>
</dbReference>
<dbReference type="SUPFAM" id="SSF52151">
    <property type="entry name" value="FabD/lysophospholipase-like"/>
    <property type="match status" value="1"/>
</dbReference>
<feature type="domain" description="Carrier" evidence="11">
    <location>
        <begin position="2360"/>
        <end position="2435"/>
    </location>
</feature>
<keyword evidence="4" id="KW-0808">Transferase</keyword>
<dbReference type="PANTHER" id="PTHR43775">
    <property type="entry name" value="FATTY ACID SYNTHASE"/>
    <property type="match status" value="1"/>
</dbReference>
<dbReference type="InterPro" id="IPR057326">
    <property type="entry name" value="KR_dom"/>
</dbReference>
<dbReference type="InterPro" id="IPR014031">
    <property type="entry name" value="Ketoacyl_synth_C"/>
</dbReference>
<evidence type="ECO:0000256" key="10">
    <source>
        <dbReference type="SAM" id="MobiDB-lite"/>
    </source>
</evidence>
<dbReference type="Gene3D" id="3.10.129.110">
    <property type="entry name" value="Polyketide synthase dehydratase"/>
    <property type="match status" value="1"/>
</dbReference>
<dbReference type="SUPFAM" id="SSF47336">
    <property type="entry name" value="ACP-like"/>
    <property type="match status" value="1"/>
</dbReference>
<dbReference type="SMART" id="SM00822">
    <property type="entry name" value="PKS_KR"/>
    <property type="match status" value="1"/>
</dbReference>
<dbReference type="PANTHER" id="PTHR43775:SF49">
    <property type="entry name" value="SYNTHASE, PUTATIVE (JCVI)-RELATED"/>
    <property type="match status" value="1"/>
</dbReference>
<evidence type="ECO:0000256" key="3">
    <source>
        <dbReference type="ARBA" id="ARBA00022603"/>
    </source>
</evidence>
<dbReference type="EMBL" id="SPNV01000416">
    <property type="protein sequence ID" value="KAF5855558.1"/>
    <property type="molecule type" value="Genomic_DNA"/>
</dbReference>
<dbReference type="InterPro" id="IPR013217">
    <property type="entry name" value="Methyltransf_12"/>
</dbReference>
<dbReference type="Gene3D" id="3.40.50.720">
    <property type="entry name" value="NAD(P)-binding Rossmann-like Domain"/>
    <property type="match status" value="2"/>
</dbReference>
<dbReference type="Pfam" id="PF21089">
    <property type="entry name" value="PKS_DH_N"/>
    <property type="match status" value="1"/>
</dbReference>
<evidence type="ECO:0000256" key="9">
    <source>
        <dbReference type="PROSITE-ProRule" id="PRU01363"/>
    </source>
</evidence>
<feature type="active site" description="Proton acceptor; for dehydratase activity" evidence="9">
    <location>
        <position position="918"/>
    </location>
</feature>
<dbReference type="InterPro" id="IPR013968">
    <property type="entry name" value="PKS_KR"/>
</dbReference>
<proteinExistence type="predicted"/>
<evidence type="ECO:0000256" key="8">
    <source>
        <dbReference type="ARBA" id="ARBA00023315"/>
    </source>
</evidence>
<dbReference type="SUPFAM" id="SSF51735">
    <property type="entry name" value="NAD(P)-binding Rossmann-fold domains"/>
    <property type="match status" value="2"/>
</dbReference>
<feature type="region of interest" description="Disordered" evidence="10">
    <location>
        <begin position="2438"/>
        <end position="2460"/>
    </location>
</feature>
<dbReference type="Pfam" id="PF08240">
    <property type="entry name" value="ADH_N"/>
    <property type="match status" value="1"/>
</dbReference>
<dbReference type="InterPro" id="IPR020843">
    <property type="entry name" value="ER"/>
</dbReference>
<keyword evidence="3" id="KW-0489">Methyltransferase</keyword>
<feature type="region of interest" description="C-terminal hotdog fold" evidence="9">
    <location>
        <begin position="1025"/>
        <end position="1179"/>
    </location>
</feature>
<reference evidence="14 15" key="1">
    <citation type="submission" date="2019-04" db="EMBL/GenBank/DDBJ databases">
        <title>Aspergillus burnettii sp. nov., novel species from soil in southeast Queensland.</title>
        <authorList>
            <person name="Gilchrist C.L.M."/>
            <person name="Pitt J.I."/>
            <person name="Lange L."/>
            <person name="Lacey H.J."/>
            <person name="Vuong D."/>
            <person name="Midgley D.J."/>
            <person name="Greenfield P."/>
            <person name="Bradbury M."/>
            <person name="Lacey E."/>
            <person name="Busk P.K."/>
            <person name="Pilgaard B."/>
            <person name="Chooi Y.H."/>
            <person name="Piggott A.M."/>
        </authorList>
    </citation>
    <scope>NUCLEOTIDE SEQUENCE [LARGE SCALE GENOMIC DNA]</scope>
    <source>
        <strain evidence="14 15">FRR 5400</strain>
    </source>
</reference>
<dbReference type="Proteomes" id="UP000541154">
    <property type="component" value="Unassembled WGS sequence"/>
</dbReference>
<dbReference type="Gene3D" id="3.90.180.10">
    <property type="entry name" value="Medium-chain alcohol dehydrogenases, catalytic domain"/>
    <property type="match status" value="1"/>
</dbReference>
<evidence type="ECO:0000256" key="1">
    <source>
        <dbReference type="ARBA" id="ARBA00022450"/>
    </source>
</evidence>
<feature type="domain" description="PKS/mFAS DH" evidence="13">
    <location>
        <begin position="886"/>
        <end position="1179"/>
    </location>
</feature>
<dbReference type="FunFam" id="3.40.50.720:FF:000209">
    <property type="entry name" value="Polyketide synthase Pks12"/>
    <property type="match status" value="1"/>
</dbReference>
<evidence type="ECO:0000256" key="2">
    <source>
        <dbReference type="ARBA" id="ARBA00022553"/>
    </source>
</evidence>
<name>A0A8H6E1T8_PETAA</name>
<dbReference type="InterPro" id="IPR016039">
    <property type="entry name" value="Thiolase-like"/>
</dbReference>
<feature type="active site" description="Proton donor; for dehydratase activity" evidence="9">
    <location>
        <position position="1086"/>
    </location>
</feature>
<dbReference type="InterPro" id="IPR014043">
    <property type="entry name" value="Acyl_transferase_dom"/>
</dbReference>
<comment type="caution">
    <text evidence="14">The sequence shown here is derived from an EMBL/GenBank/DDBJ whole genome shotgun (WGS) entry which is preliminary data.</text>
</comment>
<dbReference type="SMART" id="SM00825">
    <property type="entry name" value="PKS_KS"/>
    <property type="match status" value="1"/>
</dbReference>
<dbReference type="InterPro" id="IPR049900">
    <property type="entry name" value="PKS_mFAS_DH"/>
</dbReference>
<evidence type="ECO:0000256" key="7">
    <source>
        <dbReference type="ARBA" id="ARBA00023268"/>
    </source>
</evidence>
<keyword evidence="7" id="KW-0511">Multifunctional enzyme</keyword>
<evidence type="ECO:0008006" key="16">
    <source>
        <dbReference type="Google" id="ProtNLM"/>
    </source>
</evidence>
<dbReference type="PROSITE" id="PS50075">
    <property type="entry name" value="CARRIER"/>
    <property type="match status" value="1"/>
</dbReference>
<evidence type="ECO:0000256" key="4">
    <source>
        <dbReference type="ARBA" id="ARBA00022679"/>
    </source>
</evidence>
<evidence type="ECO:0000256" key="6">
    <source>
        <dbReference type="ARBA" id="ARBA00023002"/>
    </source>
</evidence>
<organism evidence="14 15">
    <name type="scientific">Petromyces alliaceus</name>
    <name type="common">Aspergillus alliaceus</name>
    <dbReference type="NCBI Taxonomy" id="209559"/>
    <lineage>
        <taxon>Eukaryota</taxon>
        <taxon>Fungi</taxon>
        <taxon>Dikarya</taxon>
        <taxon>Ascomycota</taxon>
        <taxon>Pezizomycotina</taxon>
        <taxon>Eurotiomycetes</taxon>
        <taxon>Eurotiomycetidae</taxon>
        <taxon>Eurotiales</taxon>
        <taxon>Aspergillaceae</taxon>
        <taxon>Aspergillus</taxon>
        <taxon>Aspergillus subgen. Circumdati</taxon>
    </lineage>
</organism>
<dbReference type="InterPro" id="IPR016035">
    <property type="entry name" value="Acyl_Trfase/lysoPLipase"/>
</dbReference>
<dbReference type="InterPro" id="IPR011032">
    <property type="entry name" value="GroES-like_sf"/>
</dbReference>
<keyword evidence="6" id="KW-0560">Oxidoreductase</keyword>
<protein>
    <recommendedName>
        <fullName evidence="16">Carrier domain-containing protein</fullName>
    </recommendedName>
</protein>
<dbReference type="InterPro" id="IPR036291">
    <property type="entry name" value="NAD(P)-bd_dom_sf"/>
</dbReference>
<keyword evidence="1" id="KW-0596">Phosphopantetheine</keyword>